<keyword evidence="2" id="KW-0012">Acyltransferase</keyword>
<keyword evidence="3" id="KW-1185">Reference proteome</keyword>
<dbReference type="RefSeq" id="WP_343877190.1">
    <property type="nucleotide sequence ID" value="NZ_BAAAIJ010000003.1"/>
</dbReference>
<proteinExistence type="predicted"/>
<dbReference type="PROSITE" id="PS51186">
    <property type="entry name" value="GNAT"/>
    <property type="match status" value="1"/>
</dbReference>
<gene>
    <name evidence="2" type="ORF">ACFSFX_00990</name>
</gene>
<feature type="domain" description="N-acetyltransferase" evidence="1">
    <location>
        <begin position="4"/>
        <end position="140"/>
    </location>
</feature>
<sequence>MTTIEVVKATDLELSEVLELYGAVDWLAYTKDPDALLAALRGSSTLVAAHDGQTLVGLARVISDGASICYLQDILVLPSHQRRGLGRSLVERALGEYPHVRQKVLITDDEPKQKAFYESLGYTQTENFRGGSVKAFVRFD</sequence>
<dbReference type="GO" id="GO:0016746">
    <property type="term" value="F:acyltransferase activity"/>
    <property type="evidence" value="ECO:0007669"/>
    <property type="project" value="UniProtKB-KW"/>
</dbReference>
<dbReference type="SUPFAM" id="SSF55729">
    <property type="entry name" value="Acyl-CoA N-acyltransferases (Nat)"/>
    <property type="match status" value="1"/>
</dbReference>
<dbReference type="EC" id="2.3.-.-" evidence="2"/>
<dbReference type="CDD" id="cd04301">
    <property type="entry name" value="NAT_SF"/>
    <property type="match status" value="1"/>
</dbReference>
<protein>
    <submittedName>
        <fullName evidence="2">GNAT family N-acetyltransferase</fullName>
        <ecNumber evidence="2">2.3.-.-</ecNumber>
    </submittedName>
</protein>
<keyword evidence="2" id="KW-0808">Transferase</keyword>
<dbReference type="InterPro" id="IPR016181">
    <property type="entry name" value="Acyl_CoA_acyltransferase"/>
</dbReference>
<name>A0ABW4Q581_9MICC</name>
<dbReference type="Gene3D" id="3.40.630.30">
    <property type="match status" value="1"/>
</dbReference>
<reference evidence="3" key="1">
    <citation type="journal article" date="2019" name="Int. J. Syst. Evol. Microbiol.">
        <title>The Global Catalogue of Microorganisms (GCM) 10K type strain sequencing project: providing services to taxonomists for standard genome sequencing and annotation.</title>
        <authorList>
            <consortium name="The Broad Institute Genomics Platform"/>
            <consortium name="The Broad Institute Genome Sequencing Center for Infectious Disease"/>
            <person name="Wu L."/>
            <person name="Ma J."/>
        </authorList>
    </citation>
    <scope>NUCLEOTIDE SEQUENCE [LARGE SCALE GENOMIC DNA]</scope>
    <source>
        <strain evidence="3">JCM 11496</strain>
    </source>
</reference>
<dbReference type="Pfam" id="PF13673">
    <property type="entry name" value="Acetyltransf_10"/>
    <property type="match status" value="1"/>
</dbReference>
<evidence type="ECO:0000259" key="1">
    <source>
        <dbReference type="PROSITE" id="PS51186"/>
    </source>
</evidence>
<evidence type="ECO:0000313" key="2">
    <source>
        <dbReference type="EMBL" id="MFD1845171.1"/>
    </source>
</evidence>
<comment type="caution">
    <text evidence="2">The sequence shown here is derived from an EMBL/GenBank/DDBJ whole genome shotgun (WGS) entry which is preliminary data.</text>
</comment>
<accession>A0ABW4Q581</accession>
<evidence type="ECO:0000313" key="3">
    <source>
        <dbReference type="Proteomes" id="UP001597307"/>
    </source>
</evidence>
<dbReference type="EMBL" id="JBHUGA010000003">
    <property type="protein sequence ID" value="MFD1845171.1"/>
    <property type="molecule type" value="Genomic_DNA"/>
</dbReference>
<dbReference type="PANTHER" id="PTHR43233:SF1">
    <property type="entry name" value="FAMILY N-ACETYLTRANSFERASE, PUTATIVE (AFU_ORTHOLOGUE AFUA_6G03350)-RELATED"/>
    <property type="match status" value="1"/>
</dbReference>
<dbReference type="PANTHER" id="PTHR43233">
    <property type="entry name" value="FAMILY N-ACETYLTRANSFERASE, PUTATIVE (AFU_ORTHOLOGUE AFUA_6G03350)-RELATED"/>
    <property type="match status" value="1"/>
</dbReference>
<dbReference type="InterPro" id="IPR000182">
    <property type="entry name" value="GNAT_dom"/>
</dbReference>
<dbReference type="Proteomes" id="UP001597307">
    <property type="component" value="Unassembled WGS sequence"/>
</dbReference>
<organism evidence="2 3">
    <name type="scientific">Arthrobacter flavus</name>
    <dbReference type="NCBI Taxonomy" id="95172"/>
    <lineage>
        <taxon>Bacteria</taxon>
        <taxon>Bacillati</taxon>
        <taxon>Actinomycetota</taxon>
        <taxon>Actinomycetes</taxon>
        <taxon>Micrococcales</taxon>
        <taxon>Micrococcaceae</taxon>
        <taxon>Arthrobacter</taxon>
    </lineage>
</organism>
<dbReference type="InterPro" id="IPR053144">
    <property type="entry name" value="Acetyltransferase_Butenolide"/>
</dbReference>